<evidence type="ECO:0000313" key="2">
    <source>
        <dbReference type="Proteomes" id="UP001565243"/>
    </source>
</evidence>
<dbReference type="Proteomes" id="UP001565243">
    <property type="component" value="Unassembled WGS sequence"/>
</dbReference>
<dbReference type="Pfam" id="PF06092">
    <property type="entry name" value="DUF943"/>
    <property type="match status" value="1"/>
</dbReference>
<keyword evidence="2" id="KW-1185">Reference proteome</keyword>
<dbReference type="EMBL" id="JBGFFX010000002">
    <property type="protein sequence ID" value="MEY8770016.1"/>
    <property type="molecule type" value="Genomic_DNA"/>
</dbReference>
<dbReference type="InterPro" id="IPR010351">
    <property type="entry name" value="DUF943"/>
</dbReference>
<protein>
    <submittedName>
        <fullName evidence="1">DUF943 family protein</fullName>
    </submittedName>
</protein>
<reference evidence="1 2" key="1">
    <citation type="submission" date="2024-07" db="EMBL/GenBank/DDBJ databases">
        <authorList>
            <person name="Hebao G."/>
        </authorList>
    </citation>
    <scope>NUCLEOTIDE SEQUENCE [LARGE SCALE GENOMIC DNA]</scope>
    <source>
        <strain evidence="1 2">ACCC 02193</strain>
    </source>
</reference>
<sequence length="148" mass="16788">MFKYKRIGAILVFLISAYCIWIAVRPTKIVRVDNGAVFVEHLPMTTEGKIKWWLKNRELIQNKSQIINTPDNFTVIVMNFNGYEKLPKGTRDGSIDDYTCFDDTNGEHNNCVYNSIAFVVRGSIDGKAFINIGDKTYIQGSDGKVSLK</sequence>
<organism evidence="1 2">
    <name type="scientific">Erwinia aeris</name>
    <dbReference type="NCBI Taxonomy" id="3239803"/>
    <lineage>
        <taxon>Bacteria</taxon>
        <taxon>Pseudomonadati</taxon>
        <taxon>Pseudomonadota</taxon>
        <taxon>Gammaproteobacteria</taxon>
        <taxon>Enterobacterales</taxon>
        <taxon>Erwiniaceae</taxon>
        <taxon>Erwinia</taxon>
    </lineage>
</organism>
<accession>A0ABV4E516</accession>
<dbReference type="RefSeq" id="WP_369895030.1">
    <property type="nucleotide sequence ID" value="NZ_JBGFFX010000002.1"/>
</dbReference>
<evidence type="ECO:0000313" key="1">
    <source>
        <dbReference type="EMBL" id="MEY8770016.1"/>
    </source>
</evidence>
<comment type="caution">
    <text evidence="1">The sequence shown here is derived from an EMBL/GenBank/DDBJ whole genome shotgun (WGS) entry which is preliminary data.</text>
</comment>
<gene>
    <name evidence="1" type="ORF">AB6T85_06170</name>
</gene>
<proteinExistence type="predicted"/>
<name>A0ABV4E516_9GAMM</name>